<evidence type="ECO:0000313" key="1">
    <source>
        <dbReference type="EMBL" id="KKL70456.1"/>
    </source>
</evidence>
<reference evidence="1" key="1">
    <citation type="journal article" date="2015" name="Nature">
        <title>Complex archaea that bridge the gap between prokaryotes and eukaryotes.</title>
        <authorList>
            <person name="Spang A."/>
            <person name="Saw J.H."/>
            <person name="Jorgensen S.L."/>
            <person name="Zaremba-Niedzwiedzka K."/>
            <person name="Martijn J."/>
            <person name="Lind A.E."/>
            <person name="van Eijk R."/>
            <person name="Schleper C."/>
            <person name="Guy L."/>
            <person name="Ettema T.J."/>
        </authorList>
    </citation>
    <scope>NUCLEOTIDE SEQUENCE</scope>
</reference>
<gene>
    <name evidence="1" type="ORF">LCGC14_2104750</name>
</gene>
<proteinExistence type="predicted"/>
<name>A0A0F9EW40_9ZZZZ</name>
<sequence>MVEASECRMRLFEYRDIGGGILGDLPLHIKAAHPQLLTLHIIGKPADAAAFSEIDPPTSVFAVSTAVAIETISSSANDGNAAGDHLQAISTIGNNGSNKMVTIQNIATSADWTTFQLETELWKNIFHCFGSLWGTGDKDPAGDVDIRKIDDTVIVELGAGDNEGNGAAFVVPDGHAAMLYGGVLRRLTSSGAWANDEGIKIRIIYIDAIDALIAAADRSQNWIELVIAGQYSKQELEIPKGHVFAEGTQIIHQHSSAVNLGEDYDLYLQYLIWKK</sequence>
<comment type="caution">
    <text evidence="1">The sequence shown here is derived from an EMBL/GenBank/DDBJ whole genome shotgun (WGS) entry which is preliminary data.</text>
</comment>
<protein>
    <submittedName>
        <fullName evidence="1">Uncharacterized protein</fullName>
    </submittedName>
</protein>
<accession>A0A0F9EW40</accession>
<dbReference type="EMBL" id="LAZR01025888">
    <property type="protein sequence ID" value="KKL70456.1"/>
    <property type="molecule type" value="Genomic_DNA"/>
</dbReference>
<dbReference type="AlphaFoldDB" id="A0A0F9EW40"/>
<organism evidence="1">
    <name type="scientific">marine sediment metagenome</name>
    <dbReference type="NCBI Taxonomy" id="412755"/>
    <lineage>
        <taxon>unclassified sequences</taxon>
        <taxon>metagenomes</taxon>
        <taxon>ecological metagenomes</taxon>
    </lineage>
</organism>